<keyword evidence="5 14" id="KW-0028">Amino-acid biosynthesis</keyword>
<keyword evidence="7 12" id="KW-0547">Nucleotide-binding</keyword>
<comment type="caution">
    <text evidence="16">The sequence shown here is derived from an EMBL/GenBank/DDBJ whole genome shotgun (WGS) entry which is preliminary data.</text>
</comment>
<dbReference type="GO" id="GO:0004072">
    <property type="term" value="F:aspartate kinase activity"/>
    <property type="evidence" value="ECO:0007669"/>
    <property type="project" value="UniProtKB-EC"/>
</dbReference>
<dbReference type="EMBL" id="DSZN01000096">
    <property type="protein sequence ID" value="HGQ85844.1"/>
    <property type="molecule type" value="Genomic_DNA"/>
</dbReference>
<feature type="binding site" evidence="12">
    <location>
        <begin position="208"/>
        <end position="209"/>
    </location>
    <ligand>
        <name>ATP</name>
        <dbReference type="ChEBI" id="CHEBI:30616"/>
    </ligand>
</feature>
<dbReference type="AlphaFoldDB" id="A0A7C4NSX5"/>
<feature type="domain" description="ACT" evidence="15">
    <location>
        <begin position="343"/>
        <end position="413"/>
    </location>
</feature>
<dbReference type="Gene3D" id="3.30.2130.10">
    <property type="entry name" value="VC0802-like"/>
    <property type="match status" value="1"/>
</dbReference>
<comment type="pathway">
    <text evidence="3 14">Amino-acid biosynthesis; L-threonine biosynthesis; L-threonine from L-aspartate: step 1/5.</text>
</comment>
<evidence type="ECO:0000256" key="5">
    <source>
        <dbReference type="ARBA" id="ARBA00022605"/>
    </source>
</evidence>
<keyword evidence="9 12" id="KW-0067">ATP-binding</keyword>
<proteinExistence type="inferred from homology"/>
<feature type="binding site" evidence="12">
    <location>
        <position position="73"/>
    </location>
    <ligand>
        <name>substrate</name>
    </ligand>
</feature>
<comment type="similarity">
    <text evidence="4 13">Belongs to the aspartokinase family.</text>
</comment>
<dbReference type="PROSITE" id="PS51671">
    <property type="entry name" value="ACT"/>
    <property type="match status" value="2"/>
</dbReference>
<comment type="catalytic activity">
    <reaction evidence="11 13">
        <text>L-aspartate + ATP = 4-phospho-L-aspartate + ADP</text>
        <dbReference type="Rhea" id="RHEA:23776"/>
        <dbReference type="ChEBI" id="CHEBI:29991"/>
        <dbReference type="ChEBI" id="CHEBI:30616"/>
        <dbReference type="ChEBI" id="CHEBI:57535"/>
        <dbReference type="ChEBI" id="CHEBI:456216"/>
        <dbReference type="EC" id="2.7.2.4"/>
    </reaction>
</comment>
<comment type="pathway">
    <text evidence="1 14">Amino-acid biosynthesis; L-lysine biosynthesis via DAP pathway; (S)-tetrahydrodipicolinate from L-aspartate: step 1/4.</text>
</comment>
<feature type="binding site" evidence="12">
    <location>
        <begin position="172"/>
        <end position="173"/>
    </location>
    <ligand>
        <name>ATP</name>
        <dbReference type="ChEBI" id="CHEBI:30616"/>
    </ligand>
</feature>
<evidence type="ECO:0000256" key="6">
    <source>
        <dbReference type="ARBA" id="ARBA00022679"/>
    </source>
</evidence>
<evidence type="ECO:0000256" key="12">
    <source>
        <dbReference type="PIRSR" id="PIRSR000726-1"/>
    </source>
</evidence>
<reference evidence="16" key="1">
    <citation type="journal article" date="2020" name="mSystems">
        <title>Genome- and Community-Level Interaction Insights into Carbon Utilization and Element Cycling Functions of Hydrothermarchaeota in Hydrothermal Sediment.</title>
        <authorList>
            <person name="Zhou Z."/>
            <person name="Liu Y."/>
            <person name="Xu W."/>
            <person name="Pan J."/>
            <person name="Luo Z.H."/>
            <person name="Li M."/>
        </authorList>
    </citation>
    <scope>NUCLEOTIDE SEQUENCE [LARGE SCALE GENOMIC DNA]</scope>
    <source>
        <strain evidence="16">SpSt-6</strain>
    </source>
</reference>
<comment type="pathway">
    <text evidence="2 14">Amino-acid biosynthesis; L-methionine biosynthesis via de novo pathway; L-homoserine from L-aspartate: step 1/3.</text>
</comment>
<evidence type="ECO:0000256" key="9">
    <source>
        <dbReference type="ARBA" id="ARBA00022840"/>
    </source>
</evidence>
<gene>
    <name evidence="16" type="ORF">ENT66_05890</name>
</gene>
<feature type="binding site" evidence="12">
    <location>
        <position position="46"/>
    </location>
    <ligand>
        <name>substrate</name>
    </ligand>
</feature>
<dbReference type="PANTHER" id="PTHR21499:SF3">
    <property type="entry name" value="ASPARTOKINASE"/>
    <property type="match status" value="1"/>
</dbReference>
<dbReference type="SUPFAM" id="SSF53633">
    <property type="entry name" value="Carbamate kinase-like"/>
    <property type="match status" value="1"/>
</dbReference>
<dbReference type="Pfam" id="PF01842">
    <property type="entry name" value="ACT"/>
    <property type="match status" value="1"/>
</dbReference>
<dbReference type="NCBIfam" id="NF005154">
    <property type="entry name" value="PRK06635.1-2"/>
    <property type="match status" value="1"/>
</dbReference>
<dbReference type="GO" id="GO:0005524">
    <property type="term" value="F:ATP binding"/>
    <property type="evidence" value="ECO:0007669"/>
    <property type="project" value="UniProtKB-KW"/>
</dbReference>
<evidence type="ECO:0000256" key="10">
    <source>
        <dbReference type="ARBA" id="ARBA00023154"/>
    </source>
</evidence>
<evidence type="ECO:0000256" key="7">
    <source>
        <dbReference type="ARBA" id="ARBA00022741"/>
    </source>
</evidence>
<evidence type="ECO:0000256" key="3">
    <source>
        <dbReference type="ARBA" id="ARBA00005139"/>
    </source>
</evidence>
<dbReference type="EC" id="2.7.2.4" evidence="13"/>
<feature type="binding site" evidence="12">
    <location>
        <begin position="6"/>
        <end position="9"/>
    </location>
    <ligand>
        <name>ATP</name>
        <dbReference type="ChEBI" id="CHEBI:30616"/>
    </ligand>
</feature>
<evidence type="ECO:0000256" key="13">
    <source>
        <dbReference type="RuleBase" id="RU003448"/>
    </source>
</evidence>
<dbReference type="NCBIfam" id="TIGR00657">
    <property type="entry name" value="asp_kinases"/>
    <property type="match status" value="1"/>
</dbReference>
<dbReference type="InterPro" id="IPR001048">
    <property type="entry name" value="Asp/Glu/Uridylate_kinase"/>
</dbReference>
<dbReference type="GO" id="GO:0009088">
    <property type="term" value="P:threonine biosynthetic process"/>
    <property type="evidence" value="ECO:0007669"/>
    <property type="project" value="UniProtKB-UniPathway"/>
</dbReference>
<dbReference type="InterPro" id="IPR045865">
    <property type="entry name" value="ACT-like_dom_sf"/>
</dbReference>
<dbReference type="UniPathway" id="UPA00051">
    <property type="reaction ID" value="UER00462"/>
</dbReference>
<evidence type="ECO:0000256" key="2">
    <source>
        <dbReference type="ARBA" id="ARBA00004986"/>
    </source>
</evidence>
<dbReference type="Pfam" id="PF00696">
    <property type="entry name" value="AA_kinase"/>
    <property type="match status" value="1"/>
</dbReference>
<dbReference type="GO" id="GO:0009089">
    <property type="term" value="P:lysine biosynthetic process via diaminopimelate"/>
    <property type="evidence" value="ECO:0007669"/>
    <property type="project" value="UniProtKB-UniPathway"/>
</dbReference>
<dbReference type="NCBIfam" id="TIGR00656">
    <property type="entry name" value="asp_kin_monofn"/>
    <property type="match status" value="1"/>
</dbReference>
<dbReference type="InterPro" id="IPR054352">
    <property type="entry name" value="ACT_Aspartokinase"/>
</dbReference>
<evidence type="ECO:0000256" key="11">
    <source>
        <dbReference type="ARBA" id="ARBA00047872"/>
    </source>
</evidence>
<dbReference type="InterPro" id="IPR002912">
    <property type="entry name" value="ACT_dom"/>
</dbReference>
<dbReference type="Pfam" id="PF22468">
    <property type="entry name" value="ACT_9"/>
    <property type="match status" value="1"/>
</dbReference>
<dbReference type="GO" id="GO:0009090">
    <property type="term" value="P:homoserine biosynthetic process"/>
    <property type="evidence" value="ECO:0007669"/>
    <property type="project" value="TreeGrafter"/>
</dbReference>
<dbReference type="InterPro" id="IPR018042">
    <property type="entry name" value="Aspartate_kinase_CS"/>
</dbReference>
<dbReference type="CDD" id="cd04923">
    <property type="entry name" value="ACT_AK-LysC-DapG-like_2"/>
    <property type="match status" value="1"/>
</dbReference>
<dbReference type="UniPathway" id="UPA00034">
    <property type="reaction ID" value="UER00015"/>
</dbReference>
<evidence type="ECO:0000313" key="16">
    <source>
        <dbReference type="EMBL" id="HGQ85844.1"/>
    </source>
</evidence>
<name>A0A7C4NSX5_9BACT</name>
<dbReference type="UniPathway" id="UPA00050">
    <property type="reaction ID" value="UER00461"/>
</dbReference>
<feature type="binding site" evidence="12">
    <location>
        <position position="183"/>
    </location>
    <ligand>
        <name>ATP</name>
        <dbReference type="ChEBI" id="CHEBI:30616"/>
    </ligand>
</feature>
<evidence type="ECO:0000256" key="8">
    <source>
        <dbReference type="ARBA" id="ARBA00022777"/>
    </source>
</evidence>
<evidence type="ECO:0000259" key="15">
    <source>
        <dbReference type="PROSITE" id="PS51671"/>
    </source>
</evidence>
<dbReference type="InterPro" id="IPR005260">
    <property type="entry name" value="Asp_kin_monofn"/>
</dbReference>
<accession>A0A7C4NSX5</accession>
<dbReference type="SUPFAM" id="SSF55021">
    <property type="entry name" value="ACT-like"/>
    <property type="match status" value="2"/>
</dbReference>
<dbReference type="Gene3D" id="3.40.1160.10">
    <property type="entry name" value="Acetylglutamate kinase-like"/>
    <property type="match status" value="1"/>
</dbReference>
<dbReference type="FunFam" id="3.40.1160.10:FF:000002">
    <property type="entry name" value="Aspartokinase"/>
    <property type="match status" value="1"/>
</dbReference>
<dbReference type="PANTHER" id="PTHR21499">
    <property type="entry name" value="ASPARTATE KINASE"/>
    <property type="match status" value="1"/>
</dbReference>
<dbReference type="CDD" id="cd04261">
    <property type="entry name" value="AAK_AKii-LysC-BS"/>
    <property type="match status" value="1"/>
</dbReference>
<evidence type="ECO:0000256" key="14">
    <source>
        <dbReference type="RuleBase" id="RU004249"/>
    </source>
</evidence>
<dbReference type="FunFam" id="3.30.2130.10:FF:000002">
    <property type="entry name" value="Aspartokinase"/>
    <property type="match status" value="1"/>
</dbReference>
<dbReference type="InterPro" id="IPR001341">
    <property type="entry name" value="Asp_kinase"/>
</dbReference>
<organism evidence="16">
    <name type="scientific">Thermodesulfobacterium geofontis</name>
    <dbReference type="NCBI Taxonomy" id="1295609"/>
    <lineage>
        <taxon>Bacteria</taxon>
        <taxon>Pseudomonadati</taxon>
        <taxon>Thermodesulfobacteriota</taxon>
        <taxon>Thermodesulfobacteria</taxon>
        <taxon>Thermodesulfobacteriales</taxon>
        <taxon>Thermodesulfobacteriaceae</taxon>
        <taxon>Thermodesulfobacterium</taxon>
    </lineage>
</organism>
<keyword evidence="10" id="KW-0457">Lysine biosynthesis</keyword>
<keyword evidence="6 13" id="KW-0808">Transferase</keyword>
<evidence type="ECO:0000256" key="1">
    <source>
        <dbReference type="ARBA" id="ARBA00004766"/>
    </source>
</evidence>
<dbReference type="NCBIfam" id="NF005155">
    <property type="entry name" value="PRK06635.1-4"/>
    <property type="match status" value="1"/>
</dbReference>
<feature type="domain" description="ACT" evidence="15">
    <location>
        <begin position="263"/>
        <end position="337"/>
    </location>
</feature>
<protein>
    <recommendedName>
        <fullName evidence="13">Aspartokinase</fullName>
        <ecNumber evidence="13">2.7.2.4</ecNumber>
    </recommendedName>
</protein>
<dbReference type="GO" id="GO:0005829">
    <property type="term" value="C:cytosol"/>
    <property type="evidence" value="ECO:0007669"/>
    <property type="project" value="TreeGrafter"/>
</dbReference>
<evidence type="ECO:0000256" key="4">
    <source>
        <dbReference type="ARBA" id="ARBA00010122"/>
    </source>
</evidence>
<dbReference type="PIRSF" id="PIRSF000726">
    <property type="entry name" value="Asp_kin"/>
    <property type="match status" value="1"/>
</dbReference>
<sequence length="413" mass="45334">MLIVQKYGGTSVANLERIRAVAERIINYKKQGHDLVVVVSAMAGETDRLINLAKQIMENPPLRELDLLISTGEQVSSALLSIMLHSFGYPAVALLGYQVPIYTTELYTKAKIKEIKTEKIRDYLSKGYIVIVAGFQGVTETGDITTLGRGGSDTTAVALAAALGADLCEIYTDVEGVFTADPRIVSNAKKLKKISYEEMLEMASSGAKVLEMRSVELAMIYKVPLVVRSSFTDAEGTLIIEEDEEMEKVVVSGITYSRNEARISIYGVPDRPGVAAKIFRPIAEKGIIVDMIIQTSHPDGKADITFTVPRTDYKQALEIIEKVAKELNAERVEGDDKIAKVSIVGAGMRTHYGVATKMFETLAKHGINIMMISTSEIKISCVIDEKYTELAVRALHEAFNLGEELFVKEEKIG</sequence>
<keyword evidence="8 13" id="KW-0418">Kinase</keyword>
<dbReference type="CDD" id="cd04913">
    <property type="entry name" value="ACT_AKii-LysC-BS-like_1"/>
    <property type="match status" value="1"/>
</dbReference>
<dbReference type="InterPro" id="IPR041740">
    <property type="entry name" value="AKii-LysC-BS"/>
</dbReference>
<dbReference type="PROSITE" id="PS00324">
    <property type="entry name" value="ASPARTOKINASE"/>
    <property type="match status" value="1"/>
</dbReference>
<dbReference type="InterPro" id="IPR036393">
    <property type="entry name" value="AceGlu_kinase-like_sf"/>
</dbReference>